<gene>
    <name evidence="22" type="ORF">TKK_013650</name>
</gene>
<evidence type="ECO:0000259" key="19">
    <source>
        <dbReference type="Pfam" id="PF14699"/>
    </source>
</evidence>
<dbReference type="InterPro" id="IPR032790">
    <property type="entry name" value="GDE_C"/>
</dbReference>
<dbReference type="SUPFAM" id="SSF48208">
    <property type="entry name" value="Six-hairpin glycosidases"/>
    <property type="match status" value="1"/>
</dbReference>
<evidence type="ECO:0000256" key="3">
    <source>
        <dbReference type="ARBA" id="ARBA00003530"/>
    </source>
</evidence>
<dbReference type="InterPro" id="IPR032788">
    <property type="entry name" value="AGL_central"/>
</dbReference>
<dbReference type="InterPro" id="IPR032792">
    <property type="entry name" value="AGL_glucanoTrfase"/>
</dbReference>
<keyword evidence="12" id="KW-0320">Glycogen biosynthesis</keyword>
<evidence type="ECO:0000256" key="11">
    <source>
        <dbReference type="ARBA" id="ARBA00022801"/>
    </source>
</evidence>
<dbReference type="Gene3D" id="3.20.20.80">
    <property type="entry name" value="Glycosidases"/>
    <property type="match status" value="2"/>
</dbReference>
<keyword evidence="9" id="KW-0328">Glycosyltransferase</keyword>
<evidence type="ECO:0000256" key="7">
    <source>
        <dbReference type="ARBA" id="ARBA00020723"/>
    </source>
</evidence>
<dbReference type="EMBL" id="JBJJXI010000108">
    <property type="protein sequence ID" value="KAL3391740.1"/>
    <property type="molecule type" value="Genomic_DNA"/>
</dbReference>
<dbReference type="InterPro" id="IPR017853">
    <property type="entry name" value="GH"/>
</dbReference>
<comment type="catalytic activity">
    <reaction evidence="1">
        <text>Transfers a segment of a (1-&gt;4)-alpha-D-glucan to a new position in an acceptor, which may be glucose or a (1-&gt;4)-alpha-D-glucan.</text>
        <dbReference type="EC" id="2.4.1.25"/>
    </reaction>
</comment>
<keyword evidence="11" id="KW-0378">Hydrolase</keyword>
<dbReference type="GO" id="GO:0005737">
    <property type="term" value="C:cytoplasm"/>
    <property type="evidence" value="ECO:0007669"/>
    <property type="project" value="UniProtKB-SubCell"/>
</dbReference>
<dbReference type="EC" id="2.4.1.25" evidence="5"/>
<keyword evidence="8" id="KW-0963">Cytoplasm</keyword>
<feature type="domain" description="Glycogen debranching enzyme C-terminal" evidence="18">
    <location>
        <begin position="1220"/>
        <end position="1671"/>
    </location>
</feature>
<evidence type="ECO:0000256" key="9">
    <source>
        <dbReference type="ARBA" id="ARBA00022676"/>
    </source>
</evidence>
<accession>A0ABD2WG93</accession>
<dbReference type="PANTHER" id="PTHR10569:SF2">
    <property type="entry name" value="GLYCOGEN DEBRANCHING ENZYME"/>
    <property type="match status" value="1"/>
</dbReference>
<dbReference type="Pfam" id="PF14701">
    <property type="entry name" value="hDGE_amylase"/>
    <property type="match status" value="1"/>
</dbReference>
<feature type="coiled-coil region" evidence="17">
    <location>
        <begin position="514"/>
        <end position="541"/>
    </location>
</feature>
<dbReference type="Pfam" id="PF14702">
    <property type="entry name" value="hGDE_central"/>
    <property type="match status" value="1"/>
</dbReference>
<dbReference type="FunFam" id="3.20.20.80:FF:000206">
    <property type="entry name" value="Amylo-alpha-1, 6-glucosidase, 4-alpha-glucanotransferase b"/>
    <property type="match status" value="1"/>
</dbReference>
<evidence type="ECO:0000256" key="8">
    <source>
        <dbReference type="ARBA" id="ARBA00022490"/>
    </source>
</evidence>
<evidence type="ECO:0000256" key="17">
    <source>
        <dbReference type="SAM" id="Coils"/>
    </source>
</evidence>
<comment type="subcellular location">
    <subcellularLocation>
        <location evidence="4">Cytoplasm</location>
    </subcellularLocation>
</comment>
<dbReference type="InterPro" id="IPR010401">
    <property type="entry name" value="AGL/Gdb1"/>
</dbReference>
<dbReference type="Gene3D" id="1.50.10.10">
    <property type="match status" value="1"/>
</dbReference>
<organism evidence="22 23">
    <name type="scientific">Trichogramma kaykai</name>
    <dbReference type="NCBI Taxonomy" id="54128"/>
    <lineage>
        <taxon>Eukaryota</taxon>
        <taxon>Metazoa</taxon>
        <taxon>Ecdysozoa</taxon>
        <taxon>Arthropoda</taxon>
        <taxon>Hexapoda</taxon>
        <taxon>Insecta</taxon>
        <taxon>Pterygota</taxon>
        <taxon>Neoptera</taxon>
        <taxon>Endopterygota</taxon>
        <taxon>Hymenoptera</taxon>
        <taxon>Apocrita</taxon>
        <taxon>Proctotrupomorpha</taxon>
        <taxon>Chalcidoidea</taxon>
        <taxon>Trichogrammatidae</taxon>
        <taxon>Trichogramma</taxon>
    </lineage>
</organism>
<feature type="domain" description="Glycogen debranching enzyme glucanotransferase" evidence="20">
    <location>
        <begin position="261"/>
        <end position="696"/>
    </location>
</feature>
<evidence type="ECO:0000256" key="12">
    <source>
        <dbReference type="ARBA" id="ARBA00023056"/>
    </source>
</evidence>
<comment type="catalytic activity">
    <reaction evidence="2">
        <text>Hydrolysis of (1-&gt;6)-alpha-D-glucosidic branch linkages in glycogen phosphorylase limit dextrin.</text>
        <dbReference type="EC" id="3.2.1.33"/>
    </reaction>
</comment>
<dbReference type="InterPro" id="IPR029436">
    <property type="entry name" value="AGL_euk_N"/>
</dbReference>
<name>A0ABD2WG93_9HYME</name>
<evidence type="ECO:0000259" key="18">
    <source>
        <dbReference type="Pfam" id="PF06202"/>
    </source>
</evidence>
<dbReference type="InterPro" id="IPR012341">
    <property type="entry name" value="6hp_glycosidase-like_sf"/>
</dbReference>
<evidence type="ECO:0000256" key="14">
    <source>
        <dbReference type="ARBA" id="ARBA00023295"/>
    </source>
</evidence>
<dbReference type="CDD" id="cd11327">
    <property type="entry name" value="AmyAc_Glg_debranch_2"/>
    <property type="match status" value="1"/>
</dbReference>
<comment type="similarity">
    <text evidence="15">Belongs to the glycogen debranching enzyme family.</text>
</comment>
<feature type="domain" description="Glycogen debranching enzyme central" evidence="21">
    <location>
        <begin position="844"/>
        <end position="1118"/>
    </location>
</feature>
<evidence type="ECO:0000256" key="13">
    <source>
        <dbReference type="ARBA" id="ARBA00023268"/>
    </source>
</evidence>
<keyword evidence="14" id="KW-0326">Glycosidase</keyword>
<dbReference type="SUPFAM" id="SSF51445">
    <property type="entry name" value="(Trans)glycosidases"/>
    <property type="match status" value="1"/>
</dbReference>
<dbReference type="Proteomes" id="UP001627154">
    <property type="component" value="Unassembled WGS sequence"/>
</dbReference>
<dbReference type="Pfam" id="PF06202">
    <property type="entry name" value="GDE_C"/>
    <property type="match status" value="1"/>
</dbReference>
<evidence type="ECO:0000259" key="21">
    <source>
        <dbReference type="Pfam" id="PF14702"/>
    </source>
</evidence>
<evidence type="ECO:0000313" key="23">
    <source>
        <dbReference type="Proteomes" id="UP001627154"/>
    </source>
</evidence>
<evidence type="ECO:0000256" key="4">
    <source>
        <dbReference type="ARBA" id="ARBA00004496"/>
    </source>
</evidence>
<dbReference type="NCBIfam" id="TIGR01531">
    <property type="entry name" value="glyc_debranch"/>
    <property type="match status" value="1"/>
</dbReference>
<sequence>MVAIKNIFQKIGNFFRCCMTLVWTYLSPQRRAIEGVSENTAESSAEKNIVKIVENPNKSIINESVKKEVIRSVDDSISKQSESTAGKSVDIKELIEVKIEKPLEKIVDIIIEDVIKKSATELSPVEKTKSKKRIMENLGFSADTQNNDQVRVLTLNKGEHQDGNLYKLKKGWVVEFRLGASLLGQAVDVFTNHPLLSGNPFERGTYYHLPWNHESAFLRVSLAGSFHYYIAQSSGENIGKIMASGYILVDPELTVGKNGKILPIDSIQCQTVLSKLLGPFSTWENKLRVSYESGYNMIHFTPIQTLGESNSAYSLSDHLKLNSTFNDCPDKETTFDQIEQLIKKIRDEWDTLSICDIVLNHTANESPFLINNPECTYNCVNCPHLRPSYILDAILFELTLQVETGSWESRGIPAVVETEDHLNAIRHALHTHFLPIAKIHELFTLNVEEIISEFTNCVRNQLPNENLEEFAGKSIDIIRDRDYRRLKATIDMPLALKLYNIYRPDCFDEESRLRKCTEELKNRLQQLNDSITNEIQNHLKAAVENSISGMRYFRVQADGPRLKEVSTRNPLVPRYFTDYGSPRNFAEREEIMYSIKGCYLMAHNGWVMNGDPLKNFADPDSNVYIRRELIAWSDSVKLRYGDKPEDCPALWKRMASYVQQTAKIFDGIRLDNCHSTPIPVAEYMLDAARQVKPDLFVVAELFTNSDQKDNIFVNRLGITCLVREAMSAWDSHEEGRLVYRYGGEPVGAFIQARHRPLVPSIAYALFLDQTHDNPSPVEKRSVFDLLPSAALVSMACCASGSNRGYDELVPHHIHVVDEDRQYTEWTDDENLALENDRYVNCESGIIAAKRALNDLHYLLGLKCFSQVFVDQLDVDVVAVTRHSPLTHESVVLVAFTAFRHPDPNARDLHRYIKPLRVEGIVEEIILEAGLTHEGFAKGGPRFSYPKAYSKNEKYVNGYSEYKVRVQEHIQLSDSKCIEKVDSGDPKITQLNFTHFQPGSVVAIRVSLHANIKPAVEQANDLVESLTTLNNTELRAIASRLSLADLNRALYRCDQEERDETWNKFGVYDIPGYGPLVYAGLQGVISVLADIRSNNDLGHPLCNNLRQGNWLIDYTWQRLKEDDGTLALGEWLEKASEPFKLIPRYLVPSYFDVIIVNVYSILIEQCFSLMSNFVRDGTDFTRLVSLVSVQVGGIIKSAQLPDLSPALEPPLPQIKDMHGAKKQHCLTLSAGLPHFAVGYMRNWGRDTFIALRGLLMLTGRYEEARFIILGFAGTLRHGLIPNLLDGGANARFNCRDAVWWWLYAIQCFVKETPNGLSILTDKVSRLFPSDDSPATAAGQVDQPLHDVMHEALSVHFQGLCFRERNAGPRIDEHMTDRGFNNQIGVNPETGFVFGGNEANCGTWMDKMGSSVKAGNKGKPATPRDGSAVEIVGLCHSSLVFLAELYKQNLFPHGSVQRKNRDGTTVTWSYKKWADKIKDNFDTYFYVNEEATEGELGADLIHRRGIYKDCHGATQPWTDYQLRPNFPVAMVASPSLFNPKRALTALKQAEKILLGPLGMKTLDPADWAYNGFYDNANDSNDPKVAQGWNYHQGPEWLWPIGYFLRAKLQYTSMLGDETELQRTIEWTEAVISRHLTEASSNHWRGLPELTNKEGEYCPDSCQTQAWSASAIIEVLHDLNRLKENLELESSTN</sequence>
<dbReference type="FunFam" id="3.20.20.80:FF:000070">
    <property type="entry name" value="GDB1p Glycogen debranching enzyme"/>
    <property type="match status" value="1"/>
</dbReference>
<keyword evidence="13" id="KW-0511">Multifunctional enzyme</keyword>
<protein>
    <recommendedName>
        <fullName evidence="7">Glycogen debranching enzyme</fullName>
        <ecNumber evidence="5">2.4.1.25</ecNumber>
        <ecNumber evidence="6">3.2.1.33</ecNumber>
    </recommendedName>
    <alternativeName>
        <fullName evidence="16">Glycogen debrancher</fullName>
    </alternativeName>
</protein>
<keyword evidence="17" id="KW-0175">Coiled coil</keyword>
<comment type="caution">
    <text evidence="22">The sequence shown here is derived from an EMBL/GenBank/DDBJ whole genome shotgun (WGS) entry which is preliminary data.</text>
</comment>
<proteinExistence type="inferred from homology"/>
<dbReference type="FunFam" id="1.50.10.10:FF:000039">
    <property type="entry name" value="Glycogen debranching enzyme Gdb1, putative"/>
    <property type="match status" value="1"/>
</dbReference>
<keyword evidence="10" id="KW-0808">Transferase</keyword>
<dbReference type="EC" id="3.2.1.33" evidence="6"/>
<dbReference type="GO" id="GO:0004134">
    <property type="term" value="F:4-alpha-glucanotransferase activity"/>
    <property type="evidence" value="ECO:0007669"/>
    <property type="project" value="UniProtKB-EC"/>
</dbReference>
<evidence type="ECO:0000256" key="16">
    <source>
        <dbReference type="ARBA" id="ARBA00031477"/>
    </source>
</evidence>
<keyword evidence="23" id="KW-1185">Reference proteome</keyword>
<comment type="function">
    <text evidence="3">Multifunctional enzyme acting as 1,4-alpha-D-glucan:1,4-alpha-D-glucan 4-alpha-D-glycosyltransferase and amylo-1,6-glucosidase in glycogen degradation.</text>
</comment>
<evidence type="ECO:0000259" key="20">
    <source>
        <dbReference type="Pfam" id="PF14701"/>
    </source>
</evidence>
<feature type="domain" description="Eukaryotic glycogen debranching enzyme N-terminal" evidence="19">
    <location>
        <begin position="174"/>
        <end position="256"/>
    </location>
</feature>
<dbReference type="PANTHER" id="PTHR10569">
    <property type="entry name" value="GLYCOGEN DEBRANCHING ENZYME"/>
    <property type="match status" value="1"/>
</dbReference>
<evidence type="ECO:0000256" key="6">
    <source>
        <dbReference type="ARBA" id="ARBA00012778"/>
    </source>
</evidence>
<reference evidence="22 23" key="1">
    <citation type="journal article" date="2024" name="bioRxiv">
        <title>A reference genome for Trichogramma kaykai: A tiny desert-dwelling parasitoid wasp with competing sex-ratio distorters.</title>
        <authorList>
            <person name="Culotta J."/>
            <person name="Lindsey A.R."/>
        </authorList>
    </citation>
    <scope>NUCLEOTIDE SEQUENCE [LARGE SCALE GENOMIC DNA]</scope>
    <source>
        <strain evidence="22 23">KSX58</strain>
    </source>
</reference>
<evidence type="ECO:0000256" key="2">
    <source>
        <dbReference type="ARBA" id="ARBA00000927"/>
    </source>
</evidence>
<evidence type="ECO:0000256" key="10">
    <source>
        <dbReference type="ARBA" id="ARBA00022679"/>
    </source>
</evidence>
<evidence type="ECO:0000313" key="22">
    <source>
        <dbReference type="EMBL" id="KAL3391740.1"/>
    </source>
</evidence>
<dbReference type="InterPro" id="IPR008928">
    <property type="entry name" value="6-hairpin_glycosidase_sf"/>
</dbReference>
<dbReference type="GO" id="GO:0004135">
    <property type="term" value="F:amylo-alpha-1,6-glucosidase activity"/>
    <property type="evidence" value="ECO:0007669"/>
    <property type="project" value="UniProtKB-EC"/>
</dbReference>
<dbReference type="Pfam" id="PF14699">
    <property type="entry name" value="hGDE_N"/>
    <property type="match status" value="1"/>
</dbReference>
<evidence type="ECO:0000256" key="15">
    <source>
        <dbReference type="ARBA" id="ARBA00025780"/>
    </source>
</evidence>
<evidence type="ECO:0000256" key="5">
    <source>
        <dbReference type="ARBA" id="ARBA00012560"/>
    </source>
</evidence>
<dbReference type="InterPro" id="IPR006421">
    <property type="entry name" value="Glycogen_debranch_met"/>
</dbReference>
<evidence type="ECO:0000256" key="1">
    <source>
        <dbReference type="ARBA" id="ARBA00000439"/>
    </source>
</evidence>
<dbReference type="GO" id="GO:0005978">
    <property type="term" value="P:glycogen biosynthetic process"/>
    <property type="evidence" value="ECO:0007669"/>
    <property type="project" value="UniProtKB-KW"/>
</dbReference>